<evidence type="ECO:0000256" key="11">
    <source>
        <dbReference type="ARBA" id="ARBA00023288"/>
    </source>
</evidence>
<dbReference type="PRINTS" id="PR00449">
    <property type="entry name" value="RASTRNSFRMNG"/>
</dbReference>
<protein>
    <recommendedName>
        <fullName evidence="4">Ras-related protein Rab-18</fullName>
        <ecNumber evidence="3">3.6.5.2</ecNumber>
    </recommendedName>
</protein>
<name>A0A836CXQ7_SHEEP</name>
<reference evidence="17 18" key="1">
    <citation type="submission" date="2020-12" db="EMBL/GenBank/DDBJ databases">
        <title>De novo assembly of Tibetan sheep genome.</title>
        <authorList>
            <person name="Li X."/>
        </authorList>
    </citation>
    <scope>NUCLEOTIDE SEQUENCE [LARGE SCALE GENOMIC DNA]</scope>
    <source>
        <tissue evidence="17">Heart</tissue>
    </source>
</reference>
<dbReference type="NCBIfam" id="TIGR00231">
    <property type="entry name" value="small_GTP"/>
    <property type="match status" value="1"/>
</dbReference>
<dbReference type="EMBL" id="JAEMGP010000013">
    <property type="protein sequence ID" value="KAG5201463.1"/>
    <property type="molecule type" value="Genomic_DNA"/>
</dbReference>
<evidence type="ECO:0000256" key="14">
    <source>
        <dbReference type="ARBA" id="ARBA00046391"/>
    </source>
</evidence>
<dbReference type="GO" id="GO:0005525">
    <property type="term" value="F:GTP binding"/>
    <property type="evidence" value="ECO:0007669"/>
    <property type="project" value="UniProtKB-KW"/>
</dbReference>
<gene>
    <name evidence="17" type="ORF">JEQ12_004226</name>
</gene>
<evidence type="ECO:0000256" key="16">
    <source>
        <dbReference type="ARBA" id="ARBA00056467"/>
    </source>
</evidence>
<evidence type="ECO:0000256" key="1">
    <source>
        <dbReference type="ARBA" id="ARBA00004502"/>
    </source>
</evidence>
<evidence type="ECO:0000256" key="12">
    <source>
        <dbReference type="ARBA" id="ARBA00023289"/>
    </source>
</evidence>
<evidence type="ECO:0000256" key="3">
    <source>
        <dbReference type="ARBA" id="ARBA00011984"/>
    </source>
</evidence>
<sequence length="275" mass="30770">MDEDVLTTLKILIIGESGVGKSSLLLRFTDDTFDPELAATIGVDFKVKTISVDGNKAKLAIWDTAGQERFRTLTPSYYRGAQGVILVYDVTRRDTFVKLDNWLNELETYCTRNDIVNMLVGNKIDKENREVDRNEGLKFARKHSMLFIEASAKTCDGVQCAFEELVEKIIQTPGLWESENQNKGSTVMVTDEATQSKLPSFHWTPRGTGALVPAAAPCAHLPPGGVQMNLGFNLQILISQDEIHNRFPLSICTVGVDRGELWREEKRESESSEKK</sequence>
<dbReference type="GO" id="GO:0003925">
    <property type="term" value="F:G protein activity"/>
    <property type="evidence" value="ECO:0007669"/>
    <property type="project" value="UniProtKB-EC"/>
</dbReference>
<evidence type="ECO:0000256" key="7">
    <source>
        <dbReference type="ARBA" id="ARBA00022741"/>
    </source>
</evidence>
<dbReference type="Pfam" id="PF00071">
    <property type="entry name" value="Ras"/>
    <property type="match status" value="1"/>
</dbReference>
<dbReference type="GO" id="GO:0005794">
    <property type="term" value="C:Golgi apparatus"/>
    <property type="evidence" value="ECO:0007669"/>
    <property type="project" value="UniProtKB-SubCell"/>
</dbReference>
<proteinExistence type="inferred from homology"/>
<organism evidence="17 18">
    <name type="scientific">Ovis aries</name>
    <name type="common">Sheep</name>
    <dbReference type="NCBI Taxonomy" id="9940"/>
    <lineage>
        <taxon>Eukaryota</taxon>
        <taxon>Metazoa</taxon>
        <taxon>Chordata</taxon>
        <taxon>Craniata</taxon>
        <taxon>Vertebrata</taxon>
        <taxon>Euteleostomi</taxon>
        <taxon>Mammalia</taxon>
        <taxon>Eutheria</taxon>
        <taxon>Laurasiatheria</taxon>
        <taxon>Artiodactyla</taxon>
        <taxon>Ruminantia</taxon>
        <taxon>Pecora</taxon>
        <taxon>Bovidae</taxon>
        <taxon>Caprinae</taxon>
        <taxon>Ovis</taxon>
    </lineage>
</organism>
<evidence type="ECO:0000313" key="18">
    <source>
        <dbReference type="Proteomes" id="UP000664991"/>
    </source>
</evidence>
<evidence type="ECO:0000256" key="6">
    <source>
        <dbReference type="ARBA" id="ARBA00022677"/>
    </source>
</evidence>
<dbReference type="Proteomes" id="UP000664991">
    <property type="component" value="Unassembled WGS sequence"/>
</dbReference>
<keyword evidence="6" id="KW-0551">Lipid droplet</keyword>
<evidence type="ECO:0000313" key="17">
    <source>
        <dbReference type="EMBL" id="KAG5201463.1"/>
    </source>
</evidence>
<dbReference type="AlphaFoldDB" id="A0A836CXQ7"/>
<comment type="similarity">
    <text evidence="2">Belongs to the small GTPase superfamily. Rab family.</text>
</comment>
<dbReference type="InterPro" id="IPR005225">
    <property type="entry name" value="Small_GTP-bd"/>
</dbReference>
<dbReference type="InterPro" id="IPR025662">
    <property type="entry name" value="Sigma_54_int_dom_ATP-bd_1"/>
</dbReference>
<dbReference type="FunFam" id="3.40.50.300:FF:000430">
    <property type="entry name" value="Probable Ras-related protein Rab-18"/>
    <property type="match status" value="1"/>
</dbReference>
<evidence type="ECO:0000256" key="4">
    <source>
        <dbReference type="ARBA" id="ARBA00014870"/>
    </source>
</evidence>
<dbReference type="InterPro" id="IPR050227">
    <property type="entry name" value="Rab"/>
</dbReference>
<evidence type="ECO:0000256" key="10">
    <source>
        <dbReference type="ARBA" id="ARBA00023134"/>
    </source>
</evidence>
<dbReference type="SMART" id="SM00177">
    <property type="entry name" value="ARF"/>
    <property type="match status" value="1"/>
</dbReference>
<keyword evidence="7" id="KW-0547">Nucleotide-binding</keyword>
<dbReference type="SMART" id="SM00173">
    <property type="entry name" value="RAS"/>
    <property type="match status" value="1"/>
</dbReference>
<dbReference type="InterPro" id="IPR027417">
    <property type="entry name" value="P-loop_NTPase"/>
</dbReference>
<keyword evidence="9" id="KW-0653">Protein transport</keyword>
<keyword evidence="12" id="KW-0636">Prenylation</keyword>
<comment type="catalytic activity">
    <reaction evidence="15">
        <text>GTP + H2O = GDP + phosphate + H(+)</text>
        <dbReference type="Rhea" id="RHEA:19669"/>
        <dbReference type="ChEBI" id="CHEBI:15377"/>
        <dbReference type="ChEBI" id="CHEBI:15378"/>
        <dbReference type="ChEBI" id="CHEBI:37565"/>
        <dbReference type="ChEBI" id="CHEBI:43474"/>
        <dbReference type="ChEBI" id="CHEBI:58189"/>
        <dbReference type="EC" id="3.6.5.2"/>
    </reaction>
    <physiologicalReaction direction="left-to-right" evidence="15">
        <dbReference type="Rhea" id="RHEA:19670"/>
    </physiologicalReaction>
</comment>
<evidence type="ECO:0000256" key="5">
    <source>
        <dbReference type="ARBA" id="ARBA00022448"/>
    </source>
</evidence>
<dbReference type="SUPFAM" id="SSF52540">
    <property type="entry name" value="P-loop containing nucleoside triphosphate hydrolases"/>
    <property type="match status" value="1"/>
</dbReference>
<keyword evidence="5" id="KW-0813">Transport</keyword>
<dbReference type="PROSITE" id="PS00675">
    <property type="entry name" value="SIGMA54_INTERACT_1"/>
    <property type="match status" value="1"/>
</dbReference>
<evidence type="ECO:0000256" key="15">
    <source>
        <dbReference type="ARBA" id="ARBA00047660"/>
    </source>
</evidence>
<comment type="subunit">
    <text evidence="14">Interacts (in GTP-bound form) with ZFYVE1. Interacts with ZW10 and this interaction is enhanced in the presence of ZFYVE1. Interacts with BSCL2.</text>
</comment>
<dbReference type="Gene3D" id="3.40.50.300">
    <property type="entry name" value="P-loop containing nucleotide triphosphate hydrolases"/>
    <property type="match status" value="1"/>
</dbReference>
<dbReference type="EC" id="3.6.5.2" evidence="3"/>
<comment type="subcellular location">
    <subcellularLocation>
        <location evidence="13">Golgi apparatus</location>
        <location evidence="13">cis-Golgi network membrane</location>
    </subcellularLocation>
    <subcellularLocation>
        <location evidence="1">Lipid droplet</location>
    </subcellularLocation>
</comment>
<comment type="caution">
    <text evidence="17">The sequence shown here is derived from an EMBL/GenBank/DDBJ whole genome shotgun (WGS) entry which is preliminary data.</text>
</comment>
<keyword evidence="11" id="KW-0449">Lipoprotein</keyword>
<dbReference type="SMART" id="SM00176">
    <property type="entry name" value="RAN"/>
    <property type="match status" value="1"/>
</dbReference>
<keyword evidence="10" id="KW-0342">GTP-binding</keyword>
<dbReference type="GO" id="GO:0005811">
    <property type="term" value="C:lipid droplet"/>
    <property type="evidence" value="ECO:0007669"/>
    <property type="project" value="UniProtKB-SubCell"/>
</dbReference>
<keyword evidence="8" id="KW-0378">Hydrolase</keyword>
<evidence type="ECO:0000256" key="8">
    <source>
        <dbReference type="ARBA" id="ARBA00022801"/>
    </source>
</evidence>
<accession>A0A836CXQ7</accession>
<dbReference type="PROSITE" id="PS51421">
    <property type="entry name" value="RAS"/>
    <property type="match status" value="1"/>
</dbReference>
<dbReference type="InterPro" id="IPR001806">
    <property type="entry name" value="Small_GTPase"/>
</dbReference>
<evidence type="ECO:0000256" key="13">
    <source>
        <dbReference type="ARBA" id="ARBA00024188"/>
    </source>
</evidence>
<dbReference type="GO" id="GO:0015031">
    <property type="term" value="P:protein transport"/>
    <property type="evidence" value="ECO:0007669"/>
    <property type="project" value="UniProtKB-KW"/>
</dbReference>
<dbReference type="SMART" id="SM00174">
    <property type="entry name" value="RHO"/>
    <property type="match status" value="1"/>
</dbReference>
<comment type="function">
    <text evidence="16">The small GTPases Rab are key regulators of intracellular membrane trafficking, from the formation of transport vesicles to their fusion with membranes. Rabs cycle between an inactive GDP-bound form and an active GTP-bound form that is able to recruit to membranes different sets of downstream effectors directly responsible for vesicle formation, movement, tethering and fusion. RAB18 is required for the localization of ZFYVE1 to lipid droplets and for its function in mediating the formation of endoplasmic reticulum-lipid droplets (ER-LD) contacts. Also required for maintaining endoplasmic reticulum structure. Plays a role in apical endocytosis/recycling. Plays a key role in eye and brain development and neurodegeneration.</text>
</comment>
<dbReference type="SMART" id="SM00175">
    <property type="entry name" value="RAB"/>
    <property type="match status" value="1"/>
</dbReference>
<dbReference type="PANTHER" id="PTHR47977">
    <property type="entry name" value="RAS-RELATED PROTEIN RAB"/>
    <property type="match status" value="1"/>
</dbReference>
<evidence type="ECO:0000256" key="9">
    <source>
        <dbReference type="ARBA" id="ARBA00022927"/>
    </source>
</evidence>
<evidence type="ECO:0000256" key="2">
    <source>
        <dbReference type="ARBA" id="ARBA00006270"/>
    </source>
</evidence>
<dbReference type="CDD" id="cd01863">
    <property type="entry name" value="Rab18"/>
    <property type="match status" value="1"/>
</dbReference>
<dbReference type="PROSITE" id="PS51419">
    <property type="entry name" value="RAB"/>
    <property type="match status" value="1"/>
</dbReference>